<dbReference type="AlphaFoldDB" id="W1JAI2"/>
<comment type="caution">
    <text evidence="1">The sequence shown here is derived from an EMBL/GenBank/DDBJ whole genome shotgun (WGS) entry which is preliminary data.</text>
</comment>
<proteinExistence type="predicted"/>
<protein>
    <submittedName>
        <fullName evidence="1">Uncharacterized protein</fullName>
    </submittedName>
</protein>
<accession>W1JAI2</accession>
<gene>
    <name evidence="1" type="ORF">XCR1_970060</name>
</gene>
<organism evidence="1 2">
    <name type="scientific">Xenorhabdus cabanillasii JM26</name>
    <dbReference type="NCBI Taxonomy" id="1427517"/>
    <lineage>
        <taxon>Bacteria</taxon>
        <taxon>Pseudomonadati</taxon>
        <taxon>Pseudomonadota</taxon>
        <taxon>Gammaproteobacteria</taxon>
        <taxon>Enterobacterales</taxon>
        <taxon>Morganellaceae</taxon>
        <taxon>Xenorhabdus</taxon>
    </lineage>
</organism>
<dbReference type="EMBL" id="CBXE010000494">
    <property type="protein sequence ID" value="CDL87744.1"/>
    <property type="molecule type" value="Genomic_DNA"/>
</dbReference>
<reference evidence="1 2" key="1">
    <citation type="submission" date="2013-11" db="EMBL/GenBank/DDBJ databases">
        <title>Draft genome sequence and annotation of the entomopathogenic bacterium, Xenorhabdus cabanillasi strain JM26.</title>
        <authorList>
            <person name="Gualtieri M."/>
            <person name="Ogier J.C."/>
            <person name="Pages S."/>
            <person name="Givaudan A."/>
            <person name="Gaudriault S."/>
        </authorList>
    </citation>
    <scope>NUCLEOTIDE SEQUENCE [LARGE SCALE GENOMIC DNA]</scope>
    <source>
        <strain evidence="1 2">JM26</strain>
    </source>
</reference>
<name>W1JAI2_9GAMM</name>
<evidence type="ECO:0000313" key="2">
    <source>
        <dbReference type="Proteomes" id="UP000019197"/>
    </source>
</evidence>
<dbReference type="Proteomes" id="UP000019197">
    <property type="component" value="Unassembled WGS sequence"/>
</dbReference>
<evidence type="ECO:0000313" key="1">
    <source>
        <dbReference type="EMBL" id="CDL87744.1"/>
    </source>
</evidence>
<sequence length="63" mass="7499">MSCFNVLIAEVESRNLFYIVAWISKADSVDEEKINRENYAEEIEPEGKEFNINYYFFLCFIGF</sequence>